<keyword evidence="3" id="KW-1185">Reference proteome</keyword>
<evidence type="ECO:0000313" key="3">
    <source>
        <dbReference type="Proteomes" id="UP001235939"/>
    </source>
</evidence>
<accession>A0ABY6LUK2</accession>
<sequence>MELRVLTVLHSDAVDLAATNKGTRRRSSTTPPTGSFLGQQWPYKVSPSERRLIENEVNKMIQNHIVKPSGSPWLF</sequence>
<reference evidence="2 3" key="1">
    <citation type="submission" date="2022-03" db="EMBL/GenBank/DDBJ databases">
        <title>A chromosomal length assembly of Cordylochernes scorpioides.</title>
        <authorList>
            <person name="Zeh D."/>
            <person name="Zeh J."/>
        </authorList>
    </citation>
    <scope>NUCLEOTIDE SEQUENCE [LARGE SCALE GENOMIC DNA]</scope>
    <source>
        <strain evidence="2">IN4F17</strain>
        <tissue evidence="2">Whole Body</tissue>
    </source>
</reference>
<feature type="region of interest" description="Disordered" evidence="1">
    <location>
        <begin position="19"/>
        <end position="40"/>
    </location>
</feature>
<proteinExistence type="predicted"/>
<gene>
    <name evidence="2" type="ORF">LAZ67_X003364</name>
</gene>
<organism evidence="2 3">
    <name type="scientific">Cordylochernes scorpioides</name>
    <dbReference type="NCBI Taxonomy" id="51811"/>
    <lineage>
        <taxon>Eukaryota</taxon>
        <taxon>Metazoa</taxon>
        <taxon>Ecdysozoa</taxon>
        <taxon>Arthropoda</taxon>
        <taxon>Chelicerata</taxon>
        <taxon>Arachnida</taxon>
        <taxon>Pseudoscorpiones</taxon>
        <taxon>Cheliferoidea</taxon>
        <taxon>Chernetidae</taxon>
        <taxon>Cordylochernes</taxon>
    </lineage>
</organism>
<dbReference type="EMBL" id="CP092886">
    <property type="protein sequence ID" value="UYV84758.1"/>
    <property type="molecule type" value="Genomic_DNA"/>
</dbReference>
<name>A0ABY6LUK2_9ARAC</name>
<evidence type="ECO:0000313" key="2">
    <source>
        <dbReference type="EMBL" id="UYV84758.1"/>
    </source>
</evidence>
<protein>
    <submittedName>
        <fullName evidence="2">Uncharacterized protein</fullName>
    </submittedName>
</protein>
<dbReference type="Proteomes" id="UP001235939">
    <property type="component" value="Chromosome X"/>
</dbReference>
<evidence type="ECO:0000256" key="1">
    <source>
        <dbReference type="SAM" id="MobiDB-lite"/>
    </source>
</evidence>